<keyword evidence="6" id="KW-0285">Flavoprotein</keyword>
<reference evidence="10" key="1">
    <citation type="submission" date="2020-01" db="EMBL/GenBank/DDBJ databases">
        <authorList>
            <person name="Feng Z.H.Z."/>
        </authorList>
    </citation>
    <scope>NUCLEOTIDE SEQUENCE</scope>
    <source>
        <strain evidence="10">CBS107.38</strain>
    </source>
</reference>
<dbReference type="GeneID" id="62209349"/>
<protein>
    <submittedName>
        <fullName evidence="10">Gmc oxidoreductase</fullName>
    </submittedName>
</protein>
<dbReference type="GO" id="GO:0046872">
    <property type="term" value="F:metal ion binding"/>
    <property type="evidence" value="ECO:0007669"/>
    <property type="project" value="UniProtKB-KW"/>
</dbReference>
<dbReference type="InterPro" id="IPR007197">
    <property type="entry name" value="rSAM"/>
</dbReference>
<comment type="caution">
    <text evidence="10">The sequence shown here is derived from an EMBL/GenBank/DDBJ whole genome shotgun (WGS) entry which is preliminary data.</text>
</comment>
<dbReference type="PROSITE" id="PS00623">
    <property type="entry name" value="GMC_OXRED_1"/>
    <property type="match status" value="1"/>
</dbReference>
<dbReference type="Proteomes" id="UP000596902">
    <property type="component" value="Unassembled WGS sequence"/>
</dbReference>
<evidence type="ECO:0000259" key="9">
    <source>
        <dbReference type="PROSITE" id="PS00624"/>
    </source>
</evidence>
<evidence type="ECO:0000256" key="4">
    <source>
        <dbReference type="ARBA" id="ARBA00023004"/>
    </source>
</evidence>
<dbReference type="PANTHER" id="PTHR43075:SF1">
    <property type="entry name" value="FORMATE LYASE ACTIVATING ENZYME, PUTATIVE (AFU_ORTHOLOGUE AFUA_2G15630)-RELATED"/>
    <property type="match status" value="1"/>
</dbReference>
<evidence type="ECO:0000313" key="10">
    <source>
        <dbReference type="EMBL" id="KAF7670831.1"/>
    </source>
</evidence>
<keyword evidence="11" id="KW-1185">Reference proteome</keyword>
<dbReference type="InterPro" id="IPR007867">
    <property type="entry name" value="GMC_OxRtase_C"/>
</dbReference>
<evidence type="ECO:0000256" key="5">
    <source>
        <dbReference type="ARBA" id="ARBA00023014"/>
    </source>
</evidence>
<dbReference type="RefSeq" id="XP_038781217.1">
    <property type="nucleotide sequence ID" value="XM_038936171.1"/>
</dbReference>
<dbReference type="EMBL" id="JAAABM010000028">
    <property type="protein sequence ID" value="KAF7670831.1"/>
    <property type="molecule type" value="Genomic_DNA"/>
</dbReference>
<dbReference type="InterPro" id="IPR000172">
    <property type="entry name" value="GMC_OxRdtase_N"/>
</dbReference>
<proteinExistence type="inferred from homology"/>
<dbReference type="SFLD" id="SFLDG01099">
    <property type="entry name" value="Uncharacterised_Radical_SAM_Su"/>
    <property type="match status" value="1"/>
</dbReference>
<keyword evidence="5" id="KW-0411">Iron-sulfur</keyword>
<accession>A0A8H7AWY0</accession>
<dbReference type="InterPro" id="IPR040085">
    <property type="entry name" value="MJ0674-like"/>
</dbReference>
<dbReference type="Pfam" id="PF04055">
    <property type="entry name" value="Radical_SAM"/>
    <property type="match status" value="1"/>
</dbReference>
<dbReference type="Pfam" id="PF05199">
    <property type="entry name" value="GMC_oxred_C"/>
    <property type="match status" value="1"/>
</dbReference>
<keyword evidence="6" id="KW-0274">FAD</keyword>
<evidence type="ECO:0000256" key="1">
    <source>
        <dbReference type="ARBA" id="ARBA00010790"/>
    </source>
</evidence>
<dbReference type="PROSITE" id="PS00624">
    <property type="entry name" value="GMC_OXRED_2"/>
    <property type="match status" value="1"/>
</dbReference>
<evidence type="ECO:0000313" key="11">
    <source>
        <dbReference type="Proteomes" id="UP000596902"/>
    </source>
</evidence>
<evidence type="ECO:0000256" key="6">
    <source>
        <dbReference type="RuleBase" id="RU003968"/>
    </source>
</evidence>
<gene>
    <name evidence="10" type="ORF">GT037_011124</name>
</gene>
<dbReference type="InterPro" id="IPR036188">
    <property type="entry name" value="FAD/NAD-bd_sf"/>
</dbReference>
<dbReference type="Gene3D" id="3.20.20.70">
    <property type="entry name" value="Aldolase class I"/>
    <property type="match status" value="1"/>
</dbReference>
<dbReference type="InterPro" id="IPR013785">
    <property type="entry name" value="Aldolase_TIM"/>
</dbReference>
<keyword evidence="2" id="KW-0949">S-adenosyl-L-methionine</keyword>
<sequence>MASFSRLRPALKRGSARLAAPHVQHVPLRRSLYLAPPYLLDDYIPRYQLLSSVDAAKKRSLAYAHLRECNLCPRLCGVNRYETTGVCLIGAETVKVNTIAPHFGEEPCFQGHNGSGSVFFSGCNLRCVFCQNHDIAHQRNGFDLTPEELAEWFMKLQDVGRVHNINLVTPEHVAPQVCLAILHARELGLRIPIIYNTSSFDSLESIQLMDGLVDIYLPDFKVWSDKTSRRLLKADGYTKVAMQSIKAMHDQVGDLCFTADGIAKKGVLVRHLVMPGKEEEGRQIMKWLADNVSKDIMVHIMEQYFPRAHVGKERRGRASQDVVEPGGAEASASTKKDIRYSDINRPVDLYEVALVKKAAEEAGLWSIADMEQIVHDLKVDRDTWQAVAIQYKEAFETQSNRLQQLQDVCFAAQAELENERAQHQRLRAVSDGRDNHRPTSLDGVEDLEVDFTFGTAAVYAPIRTEYRQLRLSSEDCINPLFERVQECTTQRNYGTALVEVERLLRGPLSCKARAEGLLLKSNVLRASGPDALLDALATCSEAVDLCDRLSELQDFLPRIRSQRSLLCYELRLLHQAREAFSTISDNELLSAKACELSKSYDDDQHLLRCAKRRSGFDESRTMEGLLAQLEDKNAENKRRRTSAQLRQRAAAKARRVSLPYRWVKYAQRLAEAISNHDLQARSKYWYGRGCAGLGDWESAISHFAAALKLHVPNSKPQNRMRQQRSALRFKKHDTKILLRSVTRHYDLCTQKRKDACKTAHTREEDSGHIGESGVGAPTASSWMPYYENMVHRSREKSTTGKQSTLDQLLLGKSAPILDEEVILTEEEIIAIKKRLKLNDGKREVRKIFDAKEWLYILRGDNIERKSVDSQDTVSDTVQSRHSDSSQAPSPASIITPPQFSPSIPRNVGAEMECVGYDSDSATPSHFETHKFKPTRMLGLVKLCKSRSTQWVQRWRSIDMRKKSQSFMRLILNLFLSAVLGLVPTASATPCQVPAVSFDFIIIGGGTAGLALASRLSKALPSHCVLVIEAGPDGRHEQRIYIPGLRGSTFGSSYDWSLPTVPQAAANNRTIGHNRGKVLGGTSALNLLVWNRATVKEYDAWEELGNPGWGWQNMYPSMLKTENFQRQNGTAQYGVDGVGYGGPIQVALTENPPPQLQACVPTLTSLGLQENLQSLNGNNLGVMYQPATYRVSNHTRSYSVDYIPEAGDNLAFMFNTTVHRVQLNMKGSKATGVVLMNGTLVKARREVIVAAGSLLSPKILELSGIGQRTVLNNAGIKQVIELPGVGENLQDHLRIQTTYELKPDVLGVDILKYNTTLAAIELERWKRGQPSLYQYAGSCYGFLKWKQALGDDSMLVQLAMQSANMSNPVDRKKLELLTGHESGAPDIEVVFSDGYIGTTGYPKNGTTGYSKQYVTLLAGVQHPFARGSVHINGSDPLNKPLVDPRYLSTSYDLEALISAAKYTRRMAKTAPFKNVWVSEFDPGMDTETDAEWEMYIRDNVFTFYHPLGTCAMLPKKDGGVVDPNLRVYGVGNLRVVDASVIPMIISAHIQTAIYGIAERAAEIITAEYC</sequence>
<dbReference type="CDD" id="cd01335">
    <property type="entry name" value="Radical_SAM"/>
    <property type="match status" value="1"/>
</dbReference>
<dbReference type="SFLD" id="SFLDS00029">
    <property type="entry name" value="Radical_SAM"/>
    <property type="match status" value="1"/>
</dbReference>
<name>A0A8H7AWY0_9PLEO</name>
<keyword evidence="3" id="KW-0479">Metal-binding</keyword>
<dbReference type="SUPFAM" id="SSF54373">
    <property type="entry name" value="FAD-linked reductases, C-terminal domain"/>
    <property type="match status" value="1"/>
</dbReference>
<dbReference type="GO" id="GO:0016614">
    <property type="term" value="F:oxidoreductase activity, acting on CH-OH group of donors"/>
    <property type="evidence" value="ECO:0007669"/>
    <property type="project" value="InterPro"/>
</dbReference>
<dbReference type="Gene3D" id="3.50.50.60">
    <property type="entry name" value="FAD/NAD(P)-binding domain"/>
    <property type="match status" value="1"/>
</dbReference>
<dbReference type="SUPFAM" id="SSF51905">
    <property type="entry name" value="FAD/NAD(P)-binding domain"/>
    <property type="match status" value="1"/>
</dbReference>
<evidence type="ECO:0000256" key="3">
    <source>
        <dbReference type="ARBA" id="ARBA00022723"/>
    </source>
</evidence>
<dbReference type="GO" id="GO:0051536">
    <property type="term" value="F:iron-sulfur cluster binding"/>
    <property type="evidence" value="ECO:0007669"/>
    <property type="project" value="UniProtKB-KW"/>
</dbReference>
<dbReference type="Gene3D" id="3.30.560.10">
    <property type="entry name" value="Glucose Oxidase, domain 3"/>
    <property type="match status" value="1"/>
</dbReference>
<feature type="domain" description="Glucose-methanol-choline oxidoreductase N-terminal" evidence="9">
    <location>
        <begin position="1251"/>
        <end position="1265"/>
    </location>
</feature>
<dbReference type="InterPro" id="IPR058240">
    <property type="entry name" value="rSAM_sf"/>
</dbReference>
<keyword evidence="4" id="KW-0408">Iron</keyword>
<dbReference type="GO" id="GO:0050660">
    <property type="term" value="F:flavin adenine dinucleotide binding"/>
    <property type="evidence" value="ECO:0007669"/>
    <property type="project" value="InterPro"/>
</dbReference>
<dbReference type="PANTHER" id="PTHR43075">
    <property type="entry name" value="FORMATE LYASE ACTIVATING ENZYME, PUTATIVE (AFU_ORTHOLOGUE AFUA_2G15630)-RELATED"/>
    <property type="match status" value="1"/>
</dbReference>
<evidence type="ECO:0000256" key="2">
    <source>
        <dbReference type="ARBA" id="ARBA00022691"/>
    </source>
</evidence>
<feature type="domain" description="Glucose-methanol-choline oxidoreductase N-terminal" evidence="8">
    <location>
        <begin position="1075"/>
        <end position="1098"/>
    </location>
</feature>
<evidence type="ECO:0000259" key="8">
    <source>
        <dbReference type="PROSITE" id="PS00623"/>
    </source>
</evidence>
<comment type="similarity">
    <text evidence="1 6">Belongs to the GMC oxidoreductase family.</text>
</comment>
<feature type="region of interest" description="Disordered" evidence="7">
    <location>
        <begin position="866"/>
        <end position="902"/>
    </location>
</feature>
<dbReference type="SUPFAM" id="SSF102114">
    <property type="entry name" value="Radical SAM enzymes"/>
    <property type="match status" value="1"/>
</dbReference>
<dbReference type="Pfam" id="PF00732">
    <property type="entry name" value="GMC_oxred_N"/>
    <property type="match status" value="1"/>
</dbReference>
<organism evidence="10 11">
    <name type="scientific">Alternaria burnsii</name>
    <dbReference type="NCBI Taxonomy" id="1187904"/>
    <lineage>
        <taxon>Eukaryota</taxon>
        <taxon>Fungi</taxon>
        <taxon>Dikarya</taxon>
        <taxon>Ascomycota</taxon>
        <taxon>Pezizomycotina</taxon>
        <taxon>Dothideomycetes</taxon>
        <taxon>Pleosporomycetidae</taxon>
        <taxon>Pleosporales</taxon>
        <taxon>Pleosporineae</taxon>
        <taxon>Pleosporaceae</taxon>
        <taxon>Alternaria</taxon>
        <taxon>Alternaria sect. Alternaria</taxon>
    </lineage>
</organism>
<reference evidence="10" key="2">
    <citation type="submission" date="2020-08" db="EMBL/GenBank/DDBJ databases">
        <title>Draft Genome Sequence of Cumin Blight Pathogen Alternaria burnsii.</title>
        <authorList>
            <person name="Feng Z."/>
        </authorList>
    </citation>
    <scope>NUCLEOTIDE SEQUENCE</scope>
    <source>
        <strain evidence="10">CBS107.38</strain>
    </source>
</reference>
<feature type="region of interest" description="Disordered" evidence="7">
    <location>
        <begin position="315"/>
        <end position="334"/>
    </location>
</feature>
<evidence type="ECO:0000256" key="7">
    <source>
        <dbReference type="SAM" id="MobiDB-lite"/>
    </source>
</evidence>